<protein>
    <submittedName>
        <fullName evidence="3">Uncharacterized protein</fullName>
    </submittedName>
</protein>
<keyword evidence="4" id="KW-1185">Reference proteome</keyword>
<dbReference type="EMBL" id="LGUT01001199">
    <property type="protein sequence ID" value="KOG89440.1"/>
    <property type="molecule type" value="Genomic_DNA"/>
</dbReference>
<feature type="compositionally biased region" description="Gly residues" evidence="1">
    <location>
        <begin position="1"/>
        <end position="14"/>
    </location>
</feature>
<evidence type="ECO:0000313" key="3">
    <source>
        <dbReference type="EMBL" id="KOG89440.1"/>
    </source>
</evidence>
<evidence type="ECO:0000256" key="2">
    <source>
        <dbReference type="SAM" id="Phobius"/>
    </source>
</evidence>
<feature type="non-terminal residue" evidence="3">
    <location>
        <position position="71"/>
    </location>
</feature>
<keyword evidence="2" id="KW-1133">Transmembrane helix</keyword>
<organism evidence="3 4">
    <name type="scientific">Streptomyces varsoviensis</name>
    <dbReference type="NCBI Taxonomy" id="67373"/>
    <lineage>
        <taxon>Bacteria</taxon>
        <taxon>Bacillati</taxon>
        <taxon>Actinomycetota</taxon>
        <taxon>Actinomycetes</taxon>
        <taxon>Kitasatosporales</taxon>
        <taxon>Streptomycetaceae</taxon>
        <taxon>Streptomyces</taxon>
    </lineage>
</organism>
<feature type="region of interest" description="Disordered" evidence="1">
    <location>
        <begin position="1"/>
        <end position="33"/>
    </location>
</feature>
<dbReference type="Proteomes" id="UP000037020">
    <property type="component" value="Unassembled WGS sequence"/>
</dbReference>
<proteinExistence type="predicted"/>
<gene>
    <name evidence="3" type="ORF">ADK38_14265</name>
</gene>
<keyword evidence="2" id="KW-0812">Transmembrane</keyword>
<keyword evidence="2" id="KW-0472">Membrane</keyword>
<evidence type="ECO:0000256" key="1">
    <source>
        <dbReference type="SAM" id="MobiDB-lite"/>
    </source>
</evidence>
<comment type="caution">
    <text evidence="3">The sequence shown here is derived from an EMBL/GenBank/DDBJ whole genome shotgun (WGS) entry which is preliminary data.</text>
</comment>
<name>A0ABR5J7N8_9ACTN</name>
<sequence length="71" mass="6872">MMTSSGGVGGGVGRRGGRSDAGRAGPGRGSRRTRRGADILLTSIAAVSWAFLAMGAVAALGLKLLGADGTG</sequence>
<feature type="transmembrane region" description="Helical" evidence="2">
    <location>
        <begin position="39"/>
        <end position="62"/>
    </location>
</feature>
<reference evidence="3 4" key="1">
    <citation type="submission" date="2015-07" db="EMBL/GenBank/DDBJ databases">
        <authorList>
            <person name="Ju K.-S."/>
            <person name="Doroghazi J.R."/>
            <person name="Metcalf W.W."/>
        </authorList>
    </citation>
    <scope>NUCLEOTIDE SEQUENCE [LARGE SCALE GENOMIC DNA]</scope>
    <source>
        <strain evidence="3 4">NRRL B-3589</strain>
    </source>
</reference>
<accession>A0ABR5J7N8</accession>
<evidence type="ECO:0000313" key="4">
    <source>
        <dbReference type="Proteomes" id="UP000037020"/>
    </source>
</evidence>